<feature type="domain" description="MaoC-like" evidence="1">
    <location>
        <begin position="18"/>
        <end position="122"/>
    </location>
</feature>
<dbReference type="Pfam" id="PF01575">
    <property type="entry name" value="MaoC_dehydratas"/>
    <property type="match status" value="1"/>
</dbReference>
<dbReference type="PANTHER" id="PTHR42993:SF1">
    <property type="entry name" value="MAOC-LIKE DEHYDRATASE DOMAIN-CONTAINING PROTEIN"/>
    <property type="match status" value="1"/>
</dbReference>
<dbReference type="InterPro" id="IPR039375">
    <property type="entry name" value="NodN-like"/>
</dbReference>
<dbReference type="InterPro" id="IPR002539">
    <property type="entry name" value="MaoC-like_dom"/>
</dbReference>
<reference evidence="2 3" key="1">
    <citation type="submission" date="2020-08" db="EMBL/GenBank/DDBJ databases">
        <authorList>
            <person name="Liu G."/>
            <person name="Sun C."/>
        </authorList>
    </citation>
    <scope>NUCLEOTIDE SEQUENCE [LARGE SCALE GENOMIC DNA]</scope>
    <source>
        <strain evidence="2 3">OT19</strain>
        <plasmid evidence="2 3">plas1</plasmid>
    </source>
</reference>
<keyword evidence="2" id="KW-0614">Plasmid</keyword>
<name>A0A7G6W049_9SPHN</name>
<dbReference type="CDD" id="cd03450">
    <property type="entry name" value="NodN"/>
    <property type="match status" value="1"/>
</dbReference>
<evidence type="ECO:0000259" key="1">
    <source>
        <dbReference type="Pfam" id="PF01575"/>
    </source>
</evidence>
<proteinExistence type="predicted"/>
<dbReference type="SUPFAM" id="SSF54637">
    <property type="entry name" value="Thioesterase/thiol ester dehydrase-isomerase"/>
    <property type="match status" value="1"/>
</dbReference>
<geneLocation type="plasmid" evidence="2 3">
    <name>plas1</name>
</geneLocation>
<accession>A0A7G6W049</accession>
<sequence length="158" mass="17330">MTQMAEERAQVIARMTGAVYTSGWLTVSQQMVDRFADATGDHQYIHVDPERAAQTPFGGTIAHGFLLLSLLPRLLADAGRPAIPGVVMGINYGTDRVRFVQPVRTGSEVRGQFTIADIQEKAPCRYQQVLDAEMQVKGQDKPALIARWIGQFVVDASA</sequence>
<organism evidence="2 3">
    <name type="scientific">Croceicoccus marinus</name>
    <dbReference type="NCBI Taxonomy" id="450378"/>
    <lineage>
        <taxon>Bacteria</taxon>
        <taxon>Pseudomonadati</taxon>
        <taxon>Pseudomonadota</taxon>
        <taxon>Alphaproteobacteria</taxon>
        <taxon>Sphingomonadales</taxon>
        <taxon>Erythrobacteraceae</taxon>
        <taxon>Croceicoccus</taxon>
    </lineage>
</organism>
<protein>
    <submittedName>
        <fullName evidence="2">MaoC family dehydratase</fullName>
    </submittedName>
</protein>
<dbReference type="Gene3D" id="3.10.129.10">
    <property type="entry name" value="Hotdog Thioesterase"/>
    <property type="match status" value="1"/>
</dbReference>
<dbReference type="Proteomes" id="UP000515297">
    <property type="component" value="Plasmid plas1"/>
</dbReference>
<gene>
    <name evidence="2" type="ORF">H4O24_15845</name>
</gene>
<dbReference type="PANTHER" id="PTHR42993">
    <property type="entry name" value="MAOC-LIKE DEHYDRATASE DOMAIN-CONTAINING PROTEIN"/>
    <property type="match status" value="1"/>
</dbReference>
<dbReference type="EMBL" id="CP060053">
    <property type="protein sequence ID" value="QNE07364.1"/>
    <property type="molecule type" value="Genomic_DNA"/>
</dbReference>
<dbReference type="InterPro" id="IPR029069">
    <property type="entry name" value="HotDog_dom_sf"/>
</dbReference>
<evidence type="ECO:0000313" key="3">
    <source>
        <dbReference type="Proteomes" id="UP000515297"/>
    </source>
</evidence>
<dbReference type="AlphaFoldDB" id="A0A7G6W049"/>
<evidence type="ECO:0000313" key="2">
    <source>
        <dbReference type="EMBL" id="QNE07364.1"/>
    </source>
</evidence>
<dbReference type="RefSeq" id="WP_185886039.1">
    <property type="nucleotide sequence ID" value="NZ_CP060053.1"/>
</dbReference>